<dbReference type="PROSITE" id="PS51257">
    <property type="entry name" value="PROKAR_LIPOPROTEIN"/>
    <property type="match status" value="1"/>
</dbReference>
<dbReference type="Proteomes" id="UP000198697">
    <property type="component" value="Unassembled WGS sequence"/>
</dbReference>
<feature type="chain" id="PRO_5011560171" description="DUF4142 domain-containing protein" evidence="2">
    <location>
        <begin position="25"/>
        <end position="156"/>
    </location>
</feature>
<reference evidence="4" key="1">
    <citation type="submission" date="2016-10" db="EMBL/GenBank/DDBJ databases">
        <authorList>
            <person name="Varghese N."/>
            <person name="Submissions S."/>
        </authorList>
    </citation>
    <scope>NUCLEOTIDE SEQUENCE [LARGE SCALE GENOMIC DNA]</scope>
    <source>
        <strain evidence="4">DSM 15310</strain>
    </source>
</reference>
<evidence type="ECO:0008006" key="5">
    <source>
        <dbReference type="Google" id="ProtNLM"/>
    </source>
</evidence>
<keyword evidence="4" id="KW-1185">Reference proteome</keyword>
<organism evidence="3 4">
    <name type="scientific">Hymenobacter actinosclerus</name>
    <dbReference type="NCBI Taxonomy" id="82805"/>
    <lineage>
        <taxon>Bacteria</taxon>
        <taxon>Pseudomonadati</taxon>
        <taxon>Bacteroidota</taxon>
        <taxon>Cytophagia</taxon>
        <taxon>Cytophagales</taxon>
        <taxon>Hymenobacteraceae</taxon>
        <taxon>Hymenobacter</taxon>
    </lineage>
</organism>
<dbReference type="OrthoDB" id="886843at2"/>
<dbReference type="EMBL" id="FOHS01000005">
    <property type="protein sequence ID" value="SET97156.1"/>
    <property type="molecule type" value="Genomic_DNA"/>
</dbReference>
<gene>
    <name evidence="3" type="ORF">SAMN04487998_3338</name>
</gene>
<evidence type="ECO:0000256" key="1">
    <source>
        <dbReference type="SAM" id="MobiDB-lite"/>
    </source>
</evidence>
<proteinExistence type="predicted"/>
<feature type="region of interest" description="Disordered" evidence="1">
    <location>
        <begin position="25"/>
        <end position="51"/>
    </location>
</feature>
<dbReference type="AlphaFoldDB" id="A0A1I0IK71"/>
<evidence type="ECO:0000313" key="3">
    <source>
        <dbReference type="EMBL" id="SET97156.1"/>
    </source>
</evidence>
<dbReference type="STRING" id="82805.SAMN04487998_3338"/>
<keyword evidence="2" id="KW-0732">Signal</keyword>
<protein>
    <recommendedName>
        <fullName evidence="5">DUF4142 domain-containing protein</fullName>
    </recommendedName>
</protein>
<evidence type="ECO:0000313" key="4">
    <source>
        <dbReference type="Proteomes" id="UP000198697"/>
    </source>
</evidence>
<name>A0A1I0IK71_9BACT</name>
<evidence type="ECO:0000256" key="2">
    <source>
        <dbReference type="SAM" id="SignalP"/>
    </source>
</evidence>
<accession>A0A1I0IK71</accession>
<feature type="signal peptide" evidence="2">
    <location>
        <begin position="1"/>
        <end position="24"/>
    </location>
</feature>
<sequence>MKHYLLPALATLLATLLAGCGSDAATRPNATGPGATTETSAATPRESVNPDPRAATIRQQHEQLLATQKQYLEQLGQLQGYEKLSPARAKESTEYFAWLIEQSEANLTALGLLDGSKYQDPAQIALVGEIATKQAHYLNLAKKKLAGIHNEHYLPQ</sequence>
<dbReference type="RefSeq" id="WP_092773666.1">
    <property type="nucleotide sequence ID" value="NZ_FOHS01000005.1"/>
</dbReference>